<keyword evidence="5" id="KW-1185">Reference proteome</keyword>
<dbReference type="Pfam" id="PF00144">
    <property type="entry name" value="Beta-lactamase"/>
    <property type="match status" value="1"/>
</dbReference>
<evidence type="ECO:0000313" key="5">
    <source>
        <dbReference type="Proteomes" id="UP001141434"/>
    </source>
</evidence>
<dbReference type="Proteomes" id="UP001141434">
    <property type="component" value="Unassembled WGS sequence"/>
</dbReference>
<dbReference type="InterPro" id="IPR058664">
    <property type="entry name" value="ARB_00930-like_C"/>
</dbReference>
<keyword evidence="1" id="KW-0732">Signal</keyword>
<sequence>MRVLTLLLYTTTVLAGLQGPVYPAPRDLSSRSSLVAATWKNVTTALEQTFKGGGLGEETAVLLKHTTFSAGMFSLHDRGAQSLQYHHTAASSLNGSVGVKKVDADSIYRIASVSKLFTVYAGMIELDEKDWDRPLTDIFPPFKQFVEKAAKGFDPVHDVQWDKITVGDIAAHIGGLPRGGIPFDGDLLVQAVQSHSIPKRWGLPSLNLTKELARYPCAEYEDMEKCTALQYAQGTAANPPVYAPGTSPIYSNNGFILLGHTLSKLSGKSLDDLYHDTIFKPLGLKDTLSNAPTDPAVLKRSVVAGDPAASFAIKSGITKSSGGLFSTINDLAKVGTSILNSTLLPADKTRRWMKPVSFTSDLRYAAGRPWEIYRHVHPSGVVTDIYTKLGDSGYYTGLLALLPDFGVGFSILGASPHATRSAAVQLVADLIADTVIPALMDQAKNEALDNFAGTYAPKDKRFNTTLTLSVPTSAKSPPGLVVSQWISDGADLTALLPKGLMETSGIRLVPTIQDGAGSGQVAFRAATLNKPGPISGHLFSKLYDVEDWTSTLDMLTYGGLDLAEFVFHVDRKTGKADAVTPSAYRAKLGRRK</sequence>
<name>A0A9W9JYP4_9EURO</name>
<dbReference type="GeneID" id="81397371"/>
<proteinExistence type="predicted"/>
<feature type="signal peptide" evidence="1">
    <location>
        <begin position="1"/>
        <end position="15"/>
    </location>
</feature>
<accession>A0A9W9JYP4</accession>
<dbReference type="SUPFAM" id="SSF56601">
    <property type="entry name" value="beta-lactamase/transpeptidase-like"/>
    <property type="match status" value="1"/>
</dbReference>
<dbReference type="RefSeq" id="XP_056508495.1">
    <property type="nucleotide sequence ID" value="XM_056658202.1"/>
</dbReference>
<evidence type="ECO:0000259" key="2">
    <source>
        <dbReference type="Pfam" id="PF00144"/>
    </source>
</evidence>
<gene>
    <name evidence="4" type="ORF">NUU61_007677</name>
</gene>
<dbReference type="Pfam" id="PF26335">
    <property type="entry name" value="ARB_00930_C"/>
    <property type="match status" value="1"/>
</dbReference>
<dbReference type="InterPro" id="IPR051478">
    <property type="entry name" value="Beta-lactamase-like_AB/R"/>
</dbReference>
<evidence type="ECO:0000259" key="3">
    <source>
        <dbReference type="Pfam" id="PF26335"/>
    </source>
</evidence>
<feature type="chain" id="PRO_5040734601" evidence="1">
    <location>
        <begin position="16"/>
        <end position="592"/>
    </location>
</feature>
<dbReference type="PANTHER" id="PTHR22935:SF97">
    <property type="entry name" value="BETA-LACTAMASE-RELATED DOMAIN-CONTAINING PROTEIN"/>
    <property type="match status" value="1"/>
</dbReference>
<dbReference type="OrthoDB" id="10250282at2759"/>
<comment type="caution">
    <text evidence="4">The sequence shown here is derived from an EMBL/GenBank/DDBJ whole genome shotgun (WGS) entry which is preliminary data.</text>
</comment>
<dbReference type="AlphaFoldDB" id="A0A9W9JYP4"/>
<reference evidence="4" key="2">
    <citation type="journal article" date="2023" name="IMA Fungus">
        <title>Comparative genomic study of the Penicillium genus elucidates a diverse pangenome and 15 lateral gene transfer events.</title>
        <authorList>
            <person name="Petersen C."/>
            <person name="Sorensen T."/>
            <person name="Nielsen M.R."/>
            <person name="Sondergaard T.E."/>
            <person name="Sorensen J.L."/>
            <person name="Fitzpatrick D.A."/>
            <person name="Frisvad J.C."/>
            <person name="Nielsen K.L."/>
        </authorList>
    </citation>
    <scope>NUCLEOTIDE SEQUENCE</scope>
    <source>
        <strain evidence="4">IBT 34128</strain>
    </source>
</reference>
<reference evidence="4" key="1">
    <citation type="submission" date="2022-11" db="EMBL/GenBank/DDBJ databases">
        <authorList>
            <person name="Petersen C."/>
        </authorList>
    </citation>
    <scope>NUCLEOTIDE SEQUENCE</scope>
    <source>
        <strain evidence="4">IBT 34128</strain>
    </source>
</reference>
<organism evidence="4 5">
    <name type="scientific">Penicillium alfredii</name>
    <dbReference type="NCBI Taxonomy" id="1506179"/>
    <lineage>
        <taxon>Eukaryota</taxon>
        <taxon>Fungi</taxon>
        <taxon>Dikarya</taxon>
        <taxon>Ascomycota</taxon>
        <taxon>Pezizomycotina</taxon>
        <taxon>Eurotiomycetes</taxon>
        <taxon>Eurotiomycetidae</taxon>
        <taxon>Eurotiales</taxon>
        <taxon>Aspergillaceae</taxon>
        <taxon>Penicillium</taxon>
    </lineage>
</organism>
<dbReference type="InterPro" id="IPR001466">
    <property type="entry name" value="Beta-lactam-related"/>
</dbReference>
<dbReference type="Gene3D" id="3.40.710.10">
    <property type="entry name" value="DD-peptidase/beta-lactamase superfamily"/>
    <property type="match status" value="1"/>
</dbReference>
<evidence type="ECO:0000313" key="4">
    <source>
        <dbReference type="EMBL" id="KAJ5086370.1"/>
    </source>
</evidence>
<feature type="domain" description="Beta-lactamase-related" evidence="2">
    <location>
        <begin position="100"/>
        <end position="426"/>
    </location>
</feature>
<dbReference type="InterPro" id="IPR012338">
    <property type="entry name" value="Beta-lactam/transpept-like"/>
</dbReference>
<protein>
    <submittedName>
        <fullName evidence="4">Alkaline D-peptidase</fullName>
    </submittedName>
</protein>
<dbReference type="PANTHER" id="PTHR22935">
    <property type="entry name" value="PENICILLIN-BINDING PROTEIN"/>
    <property type="match status" value="1"/>
</dbReference>
<dbReference type="EMBL" id="JAPMSZ010000010">
    <property type="protein sequence ID" value="KAJ5086370.1"/>
    <property type="molecule type" value="Genomic_DNA"/>
</dbReference>
<evidence type="ECO:0000256" key="1">
    <source>
        <dbReference type="SAM" id="SignalP"/>
    </source>
</evidence>
<feature type="domain" description="Beta-lactamase-like ARB-00930-like C-terminal" evidence="3">
    <location>
        <begin position="443"/>
        <end position="591"/>
    </location>
</feature>